<dbReference type="NCBIfam" id="TIGR00260">
    <property type="entry name" value="thrC"/>
    <property type="match status" value="1"/>
</dbReference>
<dbReference type="InterPro" id="IPR001926">
    <property type="entry name" value="TrpB-like_PALP"/>
</dbReference>
<dbReference type="InterPro" id="IPR037158">
    <property type="entry name" value="Thr_synth_N_sf"/>
</dbReference>
<evidence type="ECO:0000259" key="14">
    <source>
        <dbReference type="Pfam" id="PF14821"/>
    </source>
</evidence>
<comment type="function">
    <text evidence="2">Catalyzes the gamma-elimination of phosphate from L-phosphohomoserine and the beta-addition of water to produce L-threonine.</text>
</comment>
<evidence type="ECO:0000256" key="3">
    <source>
        <dbReference type="ARBA" id="ARBA00004979"/>
    </source>
</evidence>
<dbReference type="SUPFAM" id="SSF53686">
    <property type="entry name" value="Tryptophan synthase beta subunit-like PLP-dependent enzymes"/>
    <property type="match status" value="1"/>
</dbReference>
<name>A0ABV8S9X8_9BACL</name>
<evidence type="ECO:0000256" key="9">
    <source>
        <dbReference type="ARBA" id="ARBA00022898"/>
    </source>
</evidence>
<dbReference type="InterPro" id="IPR000634">
    <property type="entry name" value="Ser/Thr_deHydtase_PyrdxlP-BS"/>
</dbReference>
<evidence type="ECO:0000259" key="13">
    <source>
        <dbReference type="Pfam" id="PF00291"/>
    </source>
</evidence>
<gene>
    <name evidence="15" type="primary">thrC</name>
    <name evidence="15" type="ORF">ACFO1S_11075</name>
</gene>
<dbReference type="PANTHER" id="PTHR42690">
    <property type="entry name" value="THREONINE SYNTHASE FAMILY MEMBER"/>
    <property type="match status" value="1"/>
</dbReference>
<evidence type="ECO:0000256" key="11">
    <source>
        <dbReference type="ARBA" id="ARBA00049144"/>
    </source>
</evidence>
<dbReference type="EMBL" id="JBHSED010000017">
    <property type="protein sequence ID" value="MFC4303980.1"/>
    <property type="molecule type" value="Genomic_DNA"/>
</dbReference>
<keyword evidence="8" id="KW-0791">Threonine biosynthesis</keyword>
<keyword evidence="9" id="KW-0663">Pyridoxal phosphate</keyword>
<evidence type="ECO:0000256" key="1">
    <source>
        <dbReference type="ARBA" id="ARBA00001933"/>
    </source>
</evidence>
<dbReference type="EC" id="4.2.3.1" evidence="5 12"/>
<keyword evidence="10 15" id="KW-0456">Lyase</keyword>
<evidence type="ECO:0000256" key="2">
    <source>
        <dbReference type="ARBA" id="ARBA00003648"/>
    </source>
</evidence>
<dbReference type="RefSeq" id="WP_204605798.1">
    <property type="nucleotide sequence ID" value="NZ_JBHSED010000017.1"/>
</dbReference>
<evidence type="ECO:0000313" key="16">
    <source>
        <dbReference type="Proteomes" id="UP001595755"/>
    </source>
</evidence>
<evidence type="ECO:0000313" key="15">
    <source>
        <dbReference type="EMBL" id="MFC4303980.1"/>
    </source>
</evidence>
<organism evidence="15 16">
    <name type="scientific">Cohnella boryungensis</name>
    <dbReference type="NCBI Taxonomy" id="768479"/>
    <lineage>
        <taxon>Bacteria</taxon>
        <taxon>Bacillati</taxon>
        <taxon>Bacillota</taxon>
        <taxon>Bacilli</taxon>
        <taxon>Bacillales</taxon>
        <taxon>Paenibacillaceae</taxon>
        <taxon>Cohnella</taxon>
    </lineage>
</organism>
<dbReference type="InterPro" id="IPR029144">
    <property type="entry name" value="Thr_synth_N"/>
</dbReference>
<proteinExistence type="inferred from homology"/>
<evidence type="ECO:0000256" key="4">
    <source>
        <dbReference type="ARBA" id="ARBA00005517"/>
    </source>
</evidence>
<evidence type="ECO:0000256" key="5">
    <source>
        <dbReference type="ARBA" id="ARBA00013028"/>
    </source>
</evidence>
<dbReference type="PROSITE" id="PS00165">
    <property type="entry name" value="DEHYDRATASE_SER_THR"/>
    <property type="match status" value="1"/>
</dbReference>
<dbReference type="InterPro" id="IPR051166">
    <property type="entry name" value="Threonine_Synthase"/>
</dbReference>
<comment type="caution">
    <text evidence="15">The sequence shown here is derived from an EMBL/GenBank/DDBJ whole genome shotgun (WGS) entry which is preliminary data.</text>
</comment>
<keyword evidence="7" id="KW-0028">Amino-acid biosynthesis</keyword>
<reference evidence="16" key="1">
    <citation type="journal article" date="2019" name="Int. J. Syst. Evol. Microbiol.">
        <title>The Global Catalogue of Microorganisms (GCM) 10K type strain sequencing project: providing services to taxonomists for standard genome sequencing and annotation.</title>
        <authorList>
            <consortium name="The Broad Institute Genomics Platform"/>
            <consortium name="The Broad Institute Genome Sequencing Center for Infectious Disease"/>
            <person name="Wu L."/>
            <person name="Ma J."/>
        </authorList>
    </citation>
    <scope>NUCLEOTIDE SEQUENCE [LARGE SCALE GENOMIC DNA]</scope>
    <source>
        <strain evidence="16">CGMCC 4.1641</strain>
    </source>
</reference>
<feature type="domain" description="Tryptophan synthase beta chain-like PALP" evidence="13">
    <location>
        <begin position="101"/>
        <end position="400"/>
    </location>
</feature>
<comment type="similarity">
    <text evidence="4">Belongs to the threonine synthase family.</text>
</comment>
<evidence type="ECO:0000256" key="7">
    <source>
        <dbReference type="ARBA" id="ARBA00022605"/>
    </source>
</evidence>
<protein>
    <recommendedName>
        <fullName evidence="6 12">Threonine synthase</fullName>
        <ecNumber evidence="5 12">4.2.3.1</ecNumber>
    </recommendedName>
</protein>
<dbReference type="Proteomes" id="UP001595755">
    <property type="component" value="Unassembled WGS sequence"/>
</dbReference>
<accession>A0ABV8S9X8</accession>
<dbReference type="CDD" id="cd01560">
    <property type="entry name" value="Thr-synth_2"/>
    <property type="match status" value="1"/>
</dbReference>
<dbReference type="Gene3D" id="3.90.1380.10">
    <property type="entry name" value="Threonine synthase, N-terminal domain"/>
    <property type="match status" value="1"/>
</dbReference>
<sequence length="469" mass="52315">MKYISTRGKVAPIGFIDMFLMGLAEDGGLIVPERIPTIGEQELRAWSGLSFQEIMMKVFSYYTNDEIPEADLRKLIEDSYAGFASSDVLPLKRINGSLSVMELFHGPTFAFKDVALQLMGNLYAYVAKKRNEVINILGATSGDTGASAISSVRGKEGIQICILHPNGKVSRVQELQMTTVQDDNVLNLSVNGNFDDCQQIIKELFADLPFKSKYHLRAINSINFARILAQSVYYFYAYTQLSEEERAGGINVSVPTGNFGNIFSGYLAKKMGVPIKQLLLATNENNILERFIREGVYKPEGFRTTHSPSMDIQIASNFERYLYYFCGEDAAEVSARMERFKAEGQLTFTAEETARIQADLSAYSVSNEECLETIRKYEAEHGYLLDPHSACGVAAYDRAGARDGGAFVSLATAHPAKFDEAIRLIGIEQKFPERISELFDKPQRQVVVDNAKEEVAARLVDFYNISDSH</sequence>
<comment type="cofactor">
    <cofactor evidence="1">
        <name>pyridoxal 5'-phosphate</name>
        <dbReference type="ChEBI" id="CHEBI:597326"/>
    </cofactor>
</comment>
<dbReference type="GO" id="GO:0004795">
    <property type="term" value="F:threonine synthase activity"/>
    <property type="evidence" value="ECO:0007669"/>
    <property type="project" value="UniProtKB-EC"/>
</dbReference>
<comment type="pathway">
    <text evidence="3">Amino-acid biosynthesis; L-threonine biosynthesis; L-threonine from L-aspartate: step 5/5.</text>
</comment>
<comment type="catalytic activity">
    <reaction evidence="11">
        <text>O-phospho-L-homoserine + H2O = L-threonine + phosphate</text>
        <dbReference type="Rhea" id="RHEA:10840"/>
        <dbReference type="ChEBI" id="CHEBI:15377"/>
        <dbReference type="ChEBI" id="CHEBI:43474"/>
        <dbReference type="ChEBI" id="CHEBI:57590"/>
        <dbReference type="ChEBI" id="CHEBI:57926"/>
        <dbReference type="EC" id="4.2.3.1"/>
    </reaction>
</comment>
<dbReference type="Pfam" id="PF00291">
    <property type="entry name" value="PALP"/>
    <property type="match status" value="1"/>
</dbReference>
<dbReference type="Gene3D" id="3.40.50.1100">
    <property type="match status" value="2"/>
</dbReference>
<keyword evidence="16" id="KW-1185">Reference proteome</keyword>
<evidence type="ECO:0000256" key="12">
    <source>
        <dbReference type="NCBIfam" id="TIGR00260"/>
    </source>
</evidence>
<evidence type="ECO:0000256" key="6">
    <source>
        <dbReference type="ARBA" id="ARBA00018679"/>
    </source>
</evidence>
<evidence type="ECO:0000256" key="8">
    <source>
        <dbReference type="ARBA" id="ARBA00022697"/>
    </source>
</evidence>
<dbReference type="InterPro" id="IPR004450">
    <property type="entry name" value="Thr_synthase-like"/>
</dbReference>
<evidence type="ECO:0000256" key="10">
    <source>
        <dbReference type="ARBA" id="ARBA00023239"/>
    </source>
</evidence>
<dbReference type="PANTHER" id="PTHR42690:SF1">
    <property type="entry name" value="THREONINE SYNTHASE-LIKE 2"/>
    <property type="match status" value="1"/>
</dbReference>
<dbReference type="InterPro" id="IPR036052">
    <property type="entry name" value="TrpB-like_PALP_sf"/>
</dbReference>
<feature type="domain" description="Threonine synthase N-terminal" evidence="14">
    <location>
        <begin position="2"/>
        <end position="80"/>
    </location>
</feature>
<dbReference type="Pfam" id="PF14821">
    <property type="entry name" value="Thr_synth_N"/>
    <property type="match status" value="1"/>
</dbReference>